<sequence>MSIIEAIFLVVLQPIFWLGFLLVAGIHFKRVKSERSHYHVAINRDFYEGRHYLKNGILFSVIGSAILIAIGVVFPLYWVLIYEATAFLVILLELVWDVSLFFLLVTCLLPISIQAIRTLAPQLLSTQIDKIVPRDFNSASFMLLCTLFFLFRWLMIRRFSPEFLVPQVRQGKRGRKLVSYTWKEFSVVPLIVLVPGSFSQELVPFWPLITFNGKHYAFLVLPLVLSGFVRIWRSSIRTGAANESLQAFRLFSFCLCGFIVTVFLPQTAAVFFAVLVLLVILRFIQRYAKMKKKGKWYVETYDGVRVIAIQPNTPAAKMNLEPGDIILECNGKTIANENEFYMALKLVPTFCSLKVKTYEGELKLTESAVFTDSPHELGLILFH</sequence>
<feature type="transmembrane region" description="Helical" evidence="1">
    <location>
        <begin position="7"/>
        <end position="28"/>
    </location>
</feature>
<dbReference type="AlphaFoldDB" id="A0A0R1M9D0"/>
<dbReference type="Gene3D" id="2.30.42.10">
    <property type="match status" value="1"/>
</dbReference>
<keyword evidence="1" id="KW-0472">Membrane</keyword>
<dbReference type="InterPro" id="IPR001478">
    <property type="entry name" value="PDZ"/>
</dbReference>
<keyword evidence="1" id="KW-0812">Transmembrane</keyword>
<feature type="transmembrane region" description="Helical" evidence="1">
    <location>
        <begin position="269"/>
        <end position="285"/>
    </location>
</feature>
<feature type="domain" description="PDZ" evidence="2">
    <location>
        <begin position="303"/>
        <end position="336"/>
    </location>
</feature>
<feature type="transmembrane region" description="Helical" evidence="1">
    <location>
        <begin position="94"/>
        <end position="116"/>
    </location>
</feature>
<dbReference type="STRING" id="1423777.FD46_GL001977"/>
<feature type="transmembrane region" description="Helical" evidence="1">
    <location>
        <begin position="57"/>
        <end position="82"/>
    </location>
</feature>
<reference evidence="3 4" key="1">
    <citation type="journal article" date="2015" name="Genome Announc.">
        <title>Expanding the biotechnology potential of lactobacilli through comparative genomics of 213 strains and associated genera.</title>
        <authorList>
            <person name="Sun Z."/>
            <person name="Harris H.M."/>
            <person name="McCann A."/>
            <person name="Guo C."/>
            <person name="Argimon S."/>
            <person name="Zhang W."/>
            <person name="Yang X."/>
            <person name="Jeffery I.B."/>
            <person name="Cooney J.C."/>
            <person name="Kagawa T.F."/>
            <person name="Liu W."/>
            <person name="Song Y."/>
            <person name="Salvetti E."/>
            <person name="Wrobel A."/>
            <person name="Rasinkangas P."/>
            <person name="Parkhill J."/>
            <person name="Rea M.C."/>
            <person name="O'Sullivan O."/>
            <person name="Ritari J."/>
            <person name="Douillard F.P."/>
            <person name="Paul Ross R."/>
            <person name="Yang R."/>
            <person name="Briner A.E."/>
            <person name="Felis G.E."/>
            <person name="de Vos W.M."/>
            <person name="Barrangou R."/>
            <person name="Klaenhammer T.R."/>
            <person name="Caufield P.W."/>
            <person name="Cui Y."/>
            <person name="Zhang H."/>
            <person name="O'Toole P.W."/>
        </authorList>
    </citation>
    <scope>NUCLEOTIDE SEQUENCE [LARGE SCALE GENOMIC DNA]</scope>
    <source>
        <strain evidence="3 4">DSM 19972</strain>
    </source>
</reference>
<organism evidence="3 4">
    <name type="scientific">Liquorilactobacillus oeni DSM 19972</name>
    <dbReference type="NCBI Taxonomy" id="1423777"/>
    <lineage>
        <taxon>Bacteria</taxon>
        <taxon>Bacillati</taxon>
        <taxon>Bacillota</taxon>
        <taxon>Bacilli</taxon>
        <taxon>Lactobacillales</taxon>
        <taxon>Lactobacillaceae</taxon>
        <taxon>Liquorilactobacillus</taxon>
    </lineage>
</organism>
<feature type="transmembrane region" description="Helical" evidence="1">
    <location>
        <begin position="215"/>
        <end position="232"/>
    </location>
</feature>
<dbReference type="EMBL" id="AZEH01000039">
    <property type="protein sequence ID" value="KRL04839.1"/>
    <property type="molecule type" value="Genomic_DNA"/>
</dbReference>
<dbReference type="Pfam" id="PF13180">
    <property type="entry name" value="PDZ_2"/>
    <property type="match status" value="1"/>
</dbReference>
<evidence type="ECO:0000259" key="2">
    <source>
        <dbReference type="PROSITE" id="PS50106"/>
    </source>
</evidence>
<dbReference type="PATRIC" id="fig|1423777.3.peg.2034"/>
<name>A0A0R1M9D0_9LACO</name>
<evidence type="ECO:0000313" key="3">
    <source>
        <dbReference type="EMBL" id="KRL04839.1"/>
    </source>
</evidence>
<dbReference type="Proteomes" id="UP000051686">
    <property type="component" value="Unassembled WGS sequence"/>
</dbReference>
<feature type="transmembrane region" description="Helical" evidence="1">
    <location>
        <begin position="136"/>
        <end position="156"/>
    </location>
</feature>
<dbReference type="SUPFAM" id="SSF50156">
    <property type="entry name" value="PDZ domain-like"/>
    <property type="match status" value="1"/>
</dbReference>
<protein>
    <recommendedName>
        <fullName evidence="2">PDZ domain-containing protein</fullName>
    </recommendedName>
</protein>
<dbReference type="OrthoDB" id="198399at2"/>
<evidence type="ECO:0000256" key="1">
    <source>
        <dbReference type="SAM" id="Phobius"/>
    </source>
</evidence>
<gene>
    <name evidence="3" type="ORF">FD46_GL001977</name>
</gene>
<accession>A0A0R1M9D0</accession>
<dbReference type="PROSITE" id="PS50106">
    <property type="entry name" value="PDZ"/>
    <property type="match status" value="1"/>
</dbReference>
<proteinExistence type="predicted"/>
<keyword evidence="4" id="KW-1185">Reference proteome</keyword>
<dbReference type="RefSeq" id="WP_057896781.1">
    <property type="nucleotide sequence ID" value="NZ_AZEH01000039.1"/>
</dbReference>
<dbReference type="InterPro" id="IPR036034">
    <property type="entry name" value="PDZ_sf"/>
</dbReference>
<evidence type="ECO:0000313" key="4">
    <source>
        <dbReference type="Proteomes" id="UP000051686"/>
    </source>
</evidence>
<keyword evidence="1" id="KW-1133">Transmembrane helix</keyword>
<feature type="transmembrane region" description="Helical" evidence="1">
    <location>
        <begin position="244"/>
        <end position="263"/>
    </location>
</feature>
<comment type="caution">
    <text evidence="3">The sequence shown here is derived from an EMBL/GenBank/DDBJ whole genome shotgun (WGS) entry which is preliminary data.</text>
</comment>